<evidence type="ECO:0000256" key="2">
    <source>
        <dbReference type="SAM" id="MobiDB-lite"/>
    </source>
</evidence>
<dbReference type="Pfam" id="PF09418">
    <property type="entry name" value="DUF2009"/>
    <property type="match status" value="1"/>
</dbReference>
<dbReference type="EMBL" id="AGSI01000005">
    <property type="protein sequence ID" value="EIE24431.1"/>
    <property type="molecule type" value="Genomic_DNA"/>
</dbReference>
<dbReference type="PANTHER" id="PTHR31560">
    <property type="entry name" value="UPF0652 PROTEIN C16A11.03C-RELATED"/>
    <property type="match status" value="1"/>
</dbReference>
<accession>I0Z1B2</accession>
<dbReference type="eggNOG" id="ENOG502QRJJ">
    <property type="taxonomic scope" value="Eukaryota"/>
</dbReference>
<dbReference type="GeneID" id="17042433"/>
<dbReference type="Proteomes" id="UP000007264">
    <property type="component" value="Unassembled WGS sequence"/>
</dbReference>
<feature type="domain" description="Non-canonical E2 ubiquitin-conjugating enzyme C-terminal" evidence="3">
    <location>
        <begin position="206"/>
        <end position="661"/>
    </location>
</feature>
<feature type="compositionally biased region" description="Polar residues" evidence="2">
    <location>
        <begin position="130"/>
        <end position="140"/>
    </location>
</feature>
<protein>
    <recommendedName>
        <fullName evidence="3">Non-canonical E2 ubiquitin-conjugating enzyme C-terminal domain-containing protein</fullName>
    </recommendedName>
</protein>
<evidence type="ECO:0000313" key="4">
    <source>
        <dbReference type="EMBL" id="EIE24431.1"/>
    </source>
</evidence>
<keyword evidence="5" id="KW-1185">Reference proteome</keyword>
<feature type="coiled-coil region" evidence="1">
    <location>
        <begin position="27"/>
        <end position="61"/>
    </location>
</feature>
<keyword evidence="1" id="KW-0175">Coiled coil</keyword>
<organism evidence="4 5">
    <name type="scientific">Coccomyxa subellipsoidea (strain C-169)</name>
    <name type="common">Green microalga</name>
    <dbReference type="NCBI Taxonomy" id="574566"/>
    <lineage>
        <taxon>Eukaryota</taxon>
        <taxon>Viridiplantae</taxon>
        <taxon>Chlorophyta</taxon>
        <taxon>core chlorophytes</taxon>
        <taxon>Trebouxiophyceae</taxon>
        <taxon>Trebouxiophyceae incertae sedis</taxon>
        <taxon>Coccomyxaceae</taxon>
        <taxon>Coccomyxa</taxon>
        <taxon>Coccomyxa subellipsoidea</taxon>
    </lineage>
</organism>
<evidence type="ECO:0000256" key="1">
    <source>
        <dbReference type="SAM" id="Coils"/>
    </source>
</evidence>
<evidence type="ECO:0000259" key="3">
    <source>
        <dbReference type="Pfam" id="PF09418"/>
    </source>
</evidence>
<dbReference type="PANTHER" id="PTHR31560:SF0">
    <property type="entry name" value="UPF0652 PROTEIN C22H10.08"/>
    <property type="match status" value="1"/>
</dbReference>
<dbReference type="InterPro" id="IPR018553">
    <property type="entry name" value="E2_Ub-conjug_enz"/>
</dbReference>
<evidence type="ECO:0000313" key="5">
    <source>
        <dbReference type="Proteomes" id="UP000007264"/>
    </source>
</evidence>
<comment type="caution">
    <text evidence="4">The sequence shown here is derived from an EMBL/GenBank/DDBJ whole genome shotgun (WGS) entry which is preliminary data.</text>
</comment>
<feature type="region of interest" description="Disordered" evidence="2">
    <location>
        <begin position="119"/>
        <end position="199"/>
    </location>
</feature>
<reference evidence="4 5" key="1">
    <citation type="journal article" date="2012" name="Genome Biol.">
        <title>The genome of the polar eukaryotic microalga coccomyxa subellipsoidea reveals traits of cold adaptation.</title>
        <authorList>
            <person name="Blanc G."/>
            <person name="Agarkova I."/>
            <person name="Grimwood J."/>
            <person name="Kuo A."/>
            <person name="Brueggeman A."/>
            <person name="Dunigan D."/>
            <person name="Gurnon J."/>
            <person name="Ladunga I."/>
            <person name="Lindquist E."/>
            <person name="Lucas S."/>
            <person name="Pangilinan J."/>
            <person name="Proschold T."/>
            <person name="Salamov A."/>
            <person name="Schmutz J."/>
            <person name="Weeks D."/>
            <person name="Yamada T."/>
            <person name="Claverie J.M."/>
            <person name="Grigoriev I."/>
            <person name="Van Etten J."/>
            <person name="Lomsadze A."/>
            <person name="Borodovsky M."/>
        </authorList>
    </citation>
    <scope>NUCLEOTIDE SEQUENCE [LARGE SCALE GENOMIC DNA]</scope>
    <source>
        <strain evidence="4 5">C-169</strain>
    </source>
</reference>
<gene>
    <name evidence="4" type="ORF">COCSUDRAFT_52958</name>
</gene>
<dbReference type="RefSeq" id="XP_005648975.1">
    <property type="nucleotide sequence ID" value="XM_005648918.1"/>
</dbReference>
<sequence>MQKAEAMAQINTGVGLPPLCIQGYAKLRQEHQARLKAEAEAENATRRLAVAQEQISEYAQQREGEAGHLLGQVHAVHTALASALQQPSEGGGSLSELEAHALKDRLEEAVTEARAFAAQQKADAERTKRSFSQADLQTADSDVEMKRMRESEDDSELTGGAEDPPLASHAANGRGGAARPGDDEAGSDAEDADAAAGPRSAGFLERSRFIPLRLSADERRLLHLLEAALSVSSYTDKVDILSWRNKTQRVHVQVKDICAILSGLVVAQDYKKGQALVVNRNFADNAEWFQNVFEVGRRFKIMNPDRMRSEYGKLIYMLMDSADRDLQELLEFRCVRPLRTVHGLLAERGGLALLADGLMERATAEIVAGERPRAEVQRDIKQKERAREALVRKHRSAQLAEEDILRCIYSISDNNSYLLFNRDPVDRVISYLREYFRPDALESGASLAISGGLGGARLTHSHERQFHYVLQSLTLWREISHEMFKLWCLAENDLLRESNTYRLVNTGQGLNRVQQAASVGKAMGAILWRCQQRLGQWVGSSVIHLGDHNVPNALMFIDKYTQVPRILNPVVLVLDSLPKYCKDPHLNNYVNSVFGSVEGCRKAILLDFFRHAFDGSGADNFFDAGSCIDGRLTSAWNWGSKIEKKNYYPIFKVAGFVGFDGEFKG</sequence>
<dbReference type="InterPro" id="IPR057668">
    <property type="entry name" value="E2_Ub-conjug_enz_C"/>
</dbReference>
<dbReference type="KEGG" id="csl:COCSUDRAFT_52958"/>
<dbReference type="AlphaFoldDB" id="I0Z1B2"/>
<proteinExistence type="predicted"/>
<dbReference type="OrthoDB" id="406045at2759"/>
<feature type="compositionally biased region" description="Acidic residues" evidence="2">
    <location>
        <begin position="183"/>
        <end position="193"/>
    </location>
</feature>
<name>I0Z1B2_COCSC</name>